<name>A0ABW4PXU8_9MICO</name>
<dbReference type="RefSeq" id="WP_343904387.1">
    <property type="nucleotide sequence ID" value="NZ_BAAAIS010000002.1"/>
</dbReference>
<protein>
    <submittedName>
        <fullName evidence="1">Uncharacterized protein</fullName>
    </submittedName>
</protein>
<accession>A0ABW4PXU8</accession>
<comment type="caution">
    <text evidence="1">The sequence shown here is derived from an EMBL/GenBank/DDBJ whole genome shotgun (WGS) entry which is preliminary data.</text>
</comment>
<dbReference type="EMBL" id="JBHUFL010000002">
    <property type="protein sequence ID" value="MFD1835268.1"/>
    <property type="molecule type" value="Genomic_DNA"/>
</dbReference>
<proteinExistence type="predicted"/>
<dbReference type="Proteomes" id="UP001597280">
    <property type="component" value="Unassembled WGS sequence"/>
</dbReference>
<evidence type="ECO:0000313" key="1">
    <source>
        <dbReference type="EMBL" id="MFD1835268.1"/>
    </source>
</evidence>
<reference evidence="2" key="1">
    <citation type="journal article" date="2019" name="Int. J. Syst. Evol. Microbiol.">
        <title>The Global Catalogue of Microorganisms (GCM) 10K type strain sequencing project: providing services to taxonomists for standard genome sequencing and annotation.</title>
        <authorList>
            <consortium name="The Broad Institute Genomics Platform"/>
            <consortium name="The Broad Institute Genome Sequencing Center for Infectious Disease"/>
            <person name="Wu L."/>
            <person name="Ma J."/>
        </authorList>
    </citation>
    <scope>NUCLEOTIDE SEQUENCE [LARGE SCALE GENOMIC DNA]</scope>
    <source>
        <strain evidence="2">JCM 11650</strain>
    </source>
</reference>
<sequence length="242" mass="26221">MAARRRAPAPEEQLEHLCDRFGLTARPEATPLARREHADPALLEALEVPHYAWLYNANVVPREAYAQRGRLEGALAVDVGVPWRAGVPGAAAAIQRSQLLARVLMEQFDAPGAVYSIQALAWEEEAASGTLVVEVASGRGSGDSLARVEDGDLGPVLEAVLDAVRPPGTAFAISRDPVDLRDEPASHWRWVHPVVPEERIEEFATLARDTAFEVLTLLVGSAEGSCRPLKTVPDWYVDVPGL</sequence>
<gene>
    <name evidence="1" type="ORF">ACFSDA_09285</name>
</gene>
<evidence type="ECO:0000313" key="2">
    <source>
        <dbReference type="Proteomes" id="UP001597280"/>
    </source>
</evidence>
<keyword evidence="2" id="KW-1185">Reference proteome</keyword>
<organism evidence="1 2">
    <name type="scientific">Brachybacterium rhamnosum</name>
    <dbReference type="NCBI Taxonomy" id="173361"/>
    <lineage>
        <taxon>Bacteria</taxon>
        <taxon>Bacillati</taxon>
        <taxon>Actinomycetota</taxon>
        <taxon>Actinomycetes</taxon>
        <taxon>Micrococcales</taxon>
        <taxon>Dermabacteraceae</taxon>
        <taxon>Brachybacterium</taxon>
    </lineage>
</organism>